<keyword evidence="1" id="KW-1133">Transmembrane helix</keyword>
<dbReference type="EMBL" id="JBHLTL010000006">
    <property type="protein sequence ID" value="MFC0589846.1"/>
    <property type="molecule type" value="Genomic_DNA"/>
</dbReference>
<accession>A0ABV6PJ32</accession>
<keyword evidence="1" id="KW-0812">Transmembrane</keyword>
<dbReference type="RefSeq" id="WP_379481307.1">
    <property type="nucleotide sequence ID" value="NZ_JBHLTL010000006.1"/>
</dbReference>
<feature type="transmembrane region" description="Helical" evidence="1">
    <location>
        <begin position="74"/>
        <end position="93"/>
    </location>
</feature>
<name>A0ABV6PJ32_9SPHN</name>
<gene>
    <name evidence="2" type="ORF">ACFFF7_10510</name>
</gene>
<feature type="transmembrane region" description="Helical" evidence="1">
    <location>
        <begin position="12"/>
        <end position="34"/>
    </location>
</feature>
<evidence type="ECO:0000256" key="1">
    <source>
        <dbReference type="SAM" id="Phobius"/>
    </source>
</evidence>
<organism evidence="2 3">
    <name type="scientific">Novosphingobium aquiterrae</name>
    <dbReference type="NCBI Taxonomy" id="624388"/>
    <lineage>
        <taxon>Bacteria</taxon>
        <taxon>Pseudomonadati</taxon>
        <taxon>Pseudomonadota</taxon>
        <taxon>Alphaproteobacteria</taxon>
        <taxon>Sphingomonadales</taxon>
        <taxon>Sphingomonadaceae</taxon>
        <taxon>Novosphingobium</taxon>
    </lineage>
</organism>
<evidence type="ECO:0000313" key="3">
    <source>
        <dbReference type="Proteomes" id="UP001589943"/>
    </source>
</evidence>
<sequence length="124" mass="12519">MAMPLIRDRLDRVGVLLSGLCAVHCLASLVLVAGLGLGGEVLLSPAIHRVGLALAIAVGGVTLVMGVIRHGDPVPLHAGAAGLALMAVALFTGHGTAEAIFTIAGVAALAFAHLRNLRYNRCAA</sequence>
<feature type="transmembrane region" description="Helical" evidence="1">
    <location>
        <begin position="46"/>
        <end position="67"/>
    </location>
</feature>
<keyword evidence="3" id="KW-1185">Reference proteome</keyword>
<feature type="transmembrane region" description="Helical" evidence="1">
    <location>
        <begin position="99"/>
        <end position="117"/>
    </location>
</feature>
<reference evidence="2 3" key="1">
    <citation type="submission" date="2024-09" db="EMBL/GenBank/DDBJ databases">
        <authorList>
            <person name="Sun Q."/>
            <person name="Mori K."/>
        </authorList>
    </citation>
    <scope>NUCLEOTIDE SEQUENCE [LARGE SCALE GENOMIC DNA]</scope>
    <source>
        <strain evidence="2 3">NCAIM B.02537</strain>
    </source>
</reference>
<proteinExistence type="predicted"/>
<comment type="caution">
    <text evidence="2">The sequence shown here is derived from an EMBL/GenBank/DDBJ whole genome shotgun (WGS) entry which is preliminary data.</text>
</comment>
<dbReference type="Proteomes" id="UP001589943">
    <property type="component" value="Unassembled WGS sequence"/>
</dbReference>
<protein>
    <submittedName>
        <fullName evidence="2">MerC domain-containing protein</fullName>
    </submittedName>
</protein>
<keyword evidence="1" id="KW-0472">Membrane</keyword>
<evidence type="ECO:0000313" key="2">
    <source>
        <dbReference type="EMBL" id="MFC0589846.1"/>
    </source>
</evidence>
<dbReference type="Pfam" id="PF03203">
    <property type="entry name" value="MerC"/>
    <property type="match status" value="1"/>
</dbReference>
<dbReference type="InterPro" id="IPR004891">
    <property type="entry name" value="Mercury-R_MerC"/>
</dbReference>